<name>A0A6I5ND99_9BIFI</name>
<dbReference type="Gene3D" id="3.30.420.40">
    <property type="match status" value="2"/>
</dbReference>
<accession>A0A6I5ND99</accession>
<keyword evidence="3" id="KW-1185">Reference proteome</keyword>
<proteinExistence type="inferred from homology"/>
<dbReference type="Pfam" id="PF00480">
    <property type="entry name" value="ROK"/>
    <property type="match status" value="1"/>
</dbReference>
<evidence type="ECO:0000256" key="1">
    <source>
        <dbReference type="ARBA" id="ARBA00006479"/>
    </source>
</evidence>
<evidence type="ECO:0000313" key="3">
    <source>
        <dbReference type="Proteomes" id="UP000469292"/>
    </source>
</evidence>
<dbReference type="EMBL" id="VYSG01000004">
    <property type="protein sequence ID" value="NEG70520.1"/>
    <property type="molecule type" value="Genomic_DNA"/>
</dbReference>
<reference evidence="2 3" key="1">
    <citation type="submission" date="2019-09" db="EMBL/GenBank/DDBJ databases">
        <title>Phylogenetic characterization of a novel taxon of the genus Bifidobacterium: Bifidobacterium choloepi sp. nov.</title>
        <authorList>
            <person name="Modesto M."/>
            <person name="Satti M."/>
        </authorList>
    </citation>
    <scope>NUCLEOTIDE SEQUENCE [LARGE SCALE GENOMIC DNA]</scope>
    <source>
        <strain evidence="2 3">BRDM6</strain>
    </source>
</reference>
<dbReference type="AlphaFoldDB" id="A0A6I5ND99"/>
<dbReference type="PANTHER" id="PTHR18964">
    <property type="entry name" value="ROK (REPRESSOR, ORF, KINASE) FAMILY"/>
    <property type="match status" value="1"/>
</dbReference>
<sequence>MAAVRKATGGSTASEHVLAFEVGMNFTRYALFTNGRIGIPGTIATPTDSVDSFYDALVDVAKKQAATLARTGGKIDGITFSMPGFIDTKKQEAVTAGALAMLYRHRIGEELAERLEAIGVTGGPDDEQIPSWIENDANCAAMAEKMSGNAQKLDDFVLLTVDTGLGGALFLDGKIRRGKDWRAGEFGMMVTNYGVAGMLPLHDFVSTLRLSEDYAEAFDEPSGNVLPSTLFKHLDDPVVKGIVERWVDYIAVGIFNVVVTVDPEVVLIGGSIAREPALIPMIETALAKNKDWKDFRTSVKRCRHSGNAGLIGAYYAFATEVLGK</sequence>
<protein>
    <submittedName>
        <fullName evidence="2">ROK family protein</fullName>
    </submittedName>
</protein>
<gene>
    <name evidence="2" type="ORF">F6S87_07935</name>
</gene>
<comment type="caution">
    <text evidence="2">The sequence shown here is derived from an EMBL/GenBank/DDBJ whole genome shotgun (WGS) entry which is preliminary data.</text>
</comment>
<dbReference type="InterPro" id="IPR000600">
    <property type="entry name" value="ROK"/>
</dbReference>
<comment type="similarity">
    <text evidence="1">Belongs to the ROK (NagC/XylR) family.</text>
</comment>
<dbReference type="InterPro" id="IPR043129">
    <property type="entry name" value="ATPase_NBD"/>
</dbReference>
<dbReference type="RefSeq" id="WP_163228119.1">
    <property type="nucleotide sequence ID" value="NZ_VYSG01000004.1"/>
</dbReference>
<dbReference type="Proteomes" id="UP000469292">
    <property type="component" value="Unassembled WGS sequence"/>
</dbReference>
<organism evidence="2 3">
    <name type="scientific">Bifidobacterium choloepi</name>
    <dbReference type="NCBI Taxonomy" id="2614131"/>
    <lineage>
        <taxon>Bacteria</taxon>
        <taxon>Bacillati</taxon>
        <taxon>Actinomycetota</taxon>
        <taxon>Actinomycetes</taxon>
        <taxon>Bifidobacteriales</taxon>
        <taxon>Bifidobacteriaceae</taxon>
        <taxon>Bifidobacterium</taxon>
    </lineage>
</organism>
<evidence type="ECO:0000313" key="2">
    <source>
        <dbReference type="EMBL" id="NEG70520.1"/>
    </source>
</evidence>
<dbReference type="SUPFAM" id="SSF53067">
    <property type="entry name" value="Actin-like ATPase domain"/>
    <property type="match status" value="1"/>
</dbReference>
<dbReference type="PANTHER" id="PTHR18964:SF149">
    <property type="entry name" value="BIFUNCTIONAL UDP-N-ACETYLGLUCOSAMINE 2-EPIMERASE_N-ACETYLMANNOSAMINE KINASE"/>
    <property type="match status" value="1"/>
</dbReference>